<dbReference type="SUPFAM" id="SSF103473">
    <property type="entry name" value="MFS general substrate transporter"/>
    <property type="match status" value="1"/>
</dbReference>
<feature type="transmembrane region" description="Helical" evidence="7">
    <location>
        <begin position="21"/>
        <end position="45"/>
    </location>
</feature>
<dbReference type="PANTHER" id="PTHR23513:SF11">
    <property type="entry name" value="STAPHYLOFERRIN A TRANSPORTER"/>
    <property type="match status" value="1"/>
</dbReference>
<accession>A0ABZ1S8A6</accession>
<organism evidence="8 9">
    <name type="scientific">Micromonospora globbae</name>
    <dbReference type="NCBI Taxonomy" id="1894969"/>
    <lineage>
        <taxon>Bacteria</taxon>
        <taxon>Bacillati</taxon>
        <taxon>Actinomycetota</taxon>
        <taxon>Actinomycetes</taxon>
        <taxon>Micromonosporales</taxon>
        <taxon>Micromonosporaceae</taxon>
        <taxon>Micromonospora</taxon>
    </lineage>
</organism>
<dbReference type="PANTHER" id="PTHR23513">
    <property type="entry name" value="INTEGRAL MEMBRANE EFFLUX PROTEIN-RELATED"/>
    <property type="match status" value="1"/>
</dbReference>
<feature type="transmembrane region" description="Helical" evidence="7">
    <location>
        <begin position="255"/>
        <end position="276"/>
    </location>
</feature>
<keyword evidence="4 7" id="KW-1133">Transmembrane helix</keyword>
<gene>
    <name evidence="8" type="ORF">OG994_03765</name>
</gene>
<dbReference type="EMBL" id="CP108084">
    <property type="protein sequence ID" value="WUP50660.1"/>
    <property type="molecule type" value="Genomic_DNA"/>
</dbReference>
<dbReference type="Gene3D" id="1.20.1250.20">
    <property type="entry name" value="MFS general substrate transporter like domains"/>
    <property type="match status" value="1"/>
</dbReference>
<feature type="transmembrane region" description="Helical" evidence="7">
    <location>
        <begin position="346"/>
        <end position="367"/>
    </location>
</feature>
<feature type="transmembrane region" description="Helical" evidence="7">
    <location>
        <begin position="373"/>
        <end position="392"/>
    </location>
</feature>
<evidence type="ECO:0000256" key="5">
    <source>
        <dbReference type="ARBA" id="ARBA00023136"/>
    </source>
</evidence>
<dbReference type="RefSeq" id="WP_328852187.1">
    <property type="nucleotide sequence ID" value="NZ_CP108084.1"/>
</dbReference>
<keyword evidence="9" id="KW-1185">Reference proteome</keyword>
<dbReference type="Proteomes" id="UP001432190">
    <property type="component" value="Chromosome"/>
</dbReference>
<sequence>MATVEAPAAYRDVWAVPAFRVVFVSRVVAVAADMLRIVALSVLVFTASGSAWLAALTYGVGFLPQVVGGLLLGSLADRVRARPLIVAGYLAECAAAVALAALPLPAWLCLTVVAVVAAGTPVFGGAANRVVADVLTGDAFVLGRSLIGMAAGGAQLLGLACGGVAVATLGARHALFVCAACHLGAALLVRRGLPDLPAPPAAGVSAVRQSWSTVAGLLSDPVVRRLLLVQWLPCAFVVGAEALLVAYAGERGFPPAAFGALLACSPLGMLAGQFVVGRLVRPAVRRRLVAPLILVLGVPPVLLALDPPLLACAAAMATSGVGFAYSLGVQRPFLDAVPGRVRGQAFGLLSTGLMTFQGLGPALFGGLAQATTVHAAIALAGAATAATAVLVPRRPADGAGQRRHRSGPGWTGHSRRRIRERVARRAST</sequence>
<feature type="transmembrane region" description="Helical" evidence="7">
    <location>
        <begin position="311"/>
        <end position="334"/>
    </location>
</feature>
<dbReference type="InterPro" id="IPR036259">
    <property type="entry name" value="MFS_trans_sf"/>
</dbReference>
<dbReference type="InterPro" id="IPR011701">
    <property type="entry name" value="MFS"/>
</dbReference>
<comment type="subcellular location">
    <subcellularLocation>
        <location evidence="1">Cell membrane</location>
        <topology evidence="1">Multi-pass membrane protein</topology>
    </subcellularLocation>
</comment>
<protein>
    <submittedName>
        <fullName evidence="8">MFS transporter</fullName>
    </submittedName>
</protein>
<feature type="transmembrane region" description="Helical" evidence="7">
    <location>
        <begin position="226"/>
        <end position="249"/>
    </location>
</feature>
<feature type="transmembrane region" description="Helical" evidence="7">
    <location>
        <begin position="51"/>
        <end position="72"/>
    </location>
</feature>
<evidence type="ECO:0000256" key="1">
    <source>
        <dbReference type="ARBA" id="ARBA00004651"/>
    </source>
</evidence>
<evidence type="ECO:0000313" key="9">
    <source>
        <dbReference type="Proteomes" id="UP001432190"/>
    </source>
</evidence>
<name>A0ABZ1S8A6_9ACTN</name>
<evidence type="ECO:0000256" key="2">
    <source>
        <dbReference type="ARBA" id="ARBA00022475"/>
    </source>
</evidence>
<feature type="transmembrane region" description="Helical" evidence="7">
    <location>
        <begin position="288"/>
        <end position="305"/>
    </location>
</feature>
<keyword evidence="3 7" id="KW-0812">Transmembrane</keyword>
<reference evidence="8" key="1">
    <citation type="submission" date="2022-10" db="EMBL/GenBank/DDBJ databases">
        <title>The complete genomes of actinobacterial strains from the NBC collection.</title>
        <authorList>
            <person name="Joergensen T.S."/>
            <person name="Alvarez Arevalo M."/>
            <person name="Sterndorff E.B."/>
            <person name="Faurdal D."/>
            <person name="Vuksanovic O."/>
            <person name="Mourched A.-S."/>
            <person name="Charusanti P."/>
            <person name="Shaw S."/>
            <person name="Blin K."/>
            <person name="Weber T."/>
        </authorList>
    </citation>
    <scope>NUCLEOTIDE SEQUENCE</scope>
    <source>
        <strain evidence="8">NBC_00256</strain>
    </source>
</reference>
<dbReference type="Pfam" id="PF07690">
    <property type="entry name" value="MFS_1"/>
    <property type="match status" value="1"/>
</dbReference>
<evidence type="ECO:0000256" key="3">
    <source>
        <dbReference type="ARBA" id="ARBA00022692"/>
    </source>
</evidence>
<feature type="transmembrane region" description="Helical" evidence="7">
    <location>
        <begin position="139"/>
        <end position="165"/>
    </location>
</feature>
<evidence type="ECO:0000256" key="4">
    <source>
        <dbReference type="ARBA" id="ARBA00022989"/>
    </source>
</evidence>
<keyword evidence="2" id="KW-1003">Cell membrane</keyword>
<evidence type="ECO:0000256" key="6">
    <source>
        <dbReference type="SAM" id="MobiDB-lite"/>
    </source>
</evidence>
<proteinExistence type="predicted"/>
<keyword evidence="5 7" id="KW-0472">Membrane</keyword>
<evidence type="ECO:0000256" key="7">
    <source>
        <dbReference type="SAM" id="Phobius"/>
    </source>
</evidence>
<evidence type="ECO:0000313" key="8">
    <source>
        <dbReference type="EMBL" id="WUP50660.1"/>
    </source>
</evidence>
<feature type="region of interest" description="Disordered" evidence="6">
    <location>
        <begin position="394"/>
        <end position="428"/>
    </location>
</feature>
<feature type="compositionally biased region" description="Basic residues" evidence="6">
    <location>
        <begin position="413"/>
        <end position="428"/>
    </location>
</feature>